<dbReference type="PANTHER" id="PTHR33308">
    <property type="entry name" value="PEPTIDOGLYCAN HYDROLASE FLGJ"/>
    <property type="match status" value="1"/>
</dbReference>
<feature type="signal peptide" evidence="5">
    <location>
        <begin position="1"/>
        <end position="19"/>
    </location>
</feature>
<sequence>MRKLFLVLLILGVTIQAQSDREVEYVQKHAYLAVEEMEIYQIPASITLAQGILETGGGQSRLAEQAKNHFGIKCKKEWTGETITHDDDAIGECFRKYNSVQESYRDHSKFLAERPFYRKLFDLKLTDYKGWAHGLKKAGYATNPRYGYILISKIENLNLQEFDKIGKTDVYDKLVSLYGPVDRKLVDPLYKEEVMVAATPEPKKKPVVSEPKTKTMEVPKREISPRARVKRHPIGKEYIVVNQGETLSQIAKTYETEVDKLMKYNELDRPEDLRSDQYLFFAKKRNRGAKKYYKVQSGENMYVISQKTGIKLKQLLRRNRVDESYKPAIGETLYLRGRKPRK</sequence>
<keyword evidence="5" id="KW-0732">Signal</keyword>
<keyword evidence="2" id="KW-0081">Bacteriolytic enzyme</keyword>
<dbReference type="InterPro" id="IPR002901">
    <property type="entry name" value="MGlyc_endo_b_GlcNAc-like_dom"/>
</dbReference>
<evidence type="ECO:0000256" key="1">
    <source>
        <dbReference type="ARBA" id="ARBA00022529"/>
    </source>
</evidence>
<evidence type="ECO:0000256" key="5">
    <source>
        <dbReference type="SAM" id="SignalP"/>
    </source>
</evidence>
<dbReference type="InterPro" id="IPR036779">
    <property type="entry name" value="LysM_dom_sf"/>
</dbReference>
<comment type="caution">
    <text evidence="7">The sequence shown here is derived from an EMBL/GenBank/DDBJ whole genome shotgun (WGS) entry which is preliminary data.</text>
</comment>
<dbReference type="SMART" id="SM00257">
    <property type="entry name" value="LysM"/>
    <property type="match status" value="2"/>
</dbReference>
<dbReference type="GO" id="GO:0031640">
    <property type="term" value="P:killing of cells of another organism"/>
    <property type="evidence" value="ECO:0007669"/>
    <property type="project" value="UniProtKB-KW"/>
</dbReference>
<feature type="domain" description="LysM" evidence="6">
    <location>
        <begin position="291"/>
        <end position="335"/>
    </location>
</feature>
<evidence type="ECO:0000259" key="6">
    <source>
        <dbReference type="PROSITE" id="PS51782"/>
    </source>
</evidence>
<keyword evidence="1" id="KW-0929">Antimicrobial</keyword>
<evidence type="ECO:0000313" key="7">
    <source>
        <dbReference type="EMBL" id="MDG4945515.1"/>
    </source>
</evidence>
<dbReference type="InterPro" id="IPR018392">
    <property type="entry name" value="LysM"/>
</dbReference>
<dbReference type="InterPro" id="IPR051056">
    <property type="entry name" value="Glycosyl_Hydrolase_73"/>
</dbReference>
<keyword evidence="8" id="KW-1185">Reference proteome</keyword>
<dbReference type="Gene3D" id="1.10.530.10">
    <property type="match status" value="1"/>
</dbReference>
<accession>A0A9X4MZ92</accession>
<dbReference type="GO" id="GO:0004040">
    <property type="term" value="F:amidase activity"/>
    <property type="evidence" value="ECO:0007669"/>
    <property type="project" value="InterPro"/>
</dbReference>
<dbReference type="GO" id="GO:0042742">
    <property type="term" value="P:defense response to bacterium"/>
    <property type="evidence" value="ECO:0007669"/>
    <property type="project" value="UniProtKB-KW"/>
</dbReference>
<evidence type="ECO:0000256" key="2">
    <source>
        <dbReference type="ARBA" id="ARBA00022638"/>
    </source>
</evidence>
<dbReference type="RefSeq" id="WP_304420108.1">
    <property type="nucleotide sequence ID" value="NZ_JANCMU010000001.1"/>
</dbReference>
<organism evidence="7 8">
    <name type="scientific">Profundicola chukchiensis</name>
    <dbReference type="NCBI Taxonomy" id="2961959"/>
    <lineage>
        <taxon>Bacteria</taxon>
        <taxon>Pseudomonadati</taxon>
        <taxon>Bacteroidota</taxon>
        <taxon>Flavobacteriia</taxon>
        <taxon>Flavobacteriales</taxon>
        <taxon>Weeksellaceae</taxon>
        <taxon>Profundicola</taxon>
    </lineage>
</organism>
<feature type="chain" id="PRO_5040902536" description="Peptidoglycan hydrolase" evidence="5">
    <location>
        <begin position="20"/>
        <end position="342"/>
    </location>
</feature>
<dbReference type="Gene3D" id="3.10.350.10">
    <property type="entry name" value="LysM domain"/>
    <property type="match status" value="2"/>
</dbReference>
<reference evidence="7" key="1">
    <citation type="submission" date="2022-07" db="EMBL/GenBank/DDBJ databases">
        <title>Description and genome-wide analysis of Profundicola chukchiensis gen. nov., sp. nov., marine bacteria isolated from bottom sediments of the Chukchi Sea.</title>
        <authorList>
            <person name="Romanenko L."/>
            <person name="Otstavnykh N."/>
            <person name="Kurilenko V."/>
            <person name="Eremeev V."/>
            <person name="Velansky P."/>
            <person name="Mikhailov V."/>
            <person name="Isaeva M."/>
        </authorList>
    </citation>
    <scope>NUCLEOTIDE SEQUENCE</scope>
    <source>
        <strain evidence="7">KMM 9713</strain>
    </source>
</reference>
<dbReference type="AlphaFoldDB" id="A0A9X4MZ92"/>
<dbReference type="CDD" id="cd00118">
    <property type="entry name" value="LysM"/>
    <property type="match status" value="2"/>
</dbReference>
<name>A0A9X4MZ92_9FLAO</name>
<keyword evidence="3" id="KW-0378">Hydrolase</keyword>
<protein>
    <recommendedName>
        <fullName evidence="4">Peptidoglycan hydrolase</fullName>
    </recommendedName>
</protein>
<dbReference type="Pfam" id="PF01476">
    <property type="entry name" value="LysM"/>
    <property type="match status" value="2"/>
</dbReference>
<dbReference type="PROSITE" id="PS51782">
    <property type="entry name" value="LYSM"/>
    <property type="match status" value="2"/>
</dbReference>
<dbReference type="Pfam" id="PF01832">
    <property type="entry name" value="Glucosaminidase"/>
    <property type="match status" value="1"/>
</dbReference>
<feature type="domain" description="LysM" evidence="6">
    <location>
        <begin position="237"/>
        <end position="281"/>
    </location>
</feature>
<dbReference type="EMBL" id="JANCMU010000001">
    <property type="protein sequence ID" value="MDG4945515.1"/>
    <property type="molecule type" value="Genomic_DNA"/>
</dbReference>
<evidence type="ECO:0000313" key="8">
    <source>
        <dbReference type="Proteomes" id="UP001152599"/>
    </source>
</evidence>
<evidence type="ECO:0000256" key="4">
    <source>
        <dbReference type="ARBA" id="ARBA00032108"/>
    </source>
</evidence>
<dbReference type="SMART" id="SM00047">
    <property type="entry name" value="LYZ2"/>
    <property type="match status" value="1"/>
</dbReference>
<evidence type="ECO:0000256" key="3">
    <source>
        <dbReference type="ARBA" id="ARBA00022801"/>
    </source>
</evidence>
<gene>
    <name evidence="7" type="ORF">NMK71_03740</name>
</gene>
<proteinExistence type="predicted"/>
<dbReference type="PANTHER" id="PTHR33308:SF9">
    <property type="entry name" value="PEPTIDOGLYCAN HYDROLASE FLGJ"/>
    <property type="match status" value="1"/>
</dbReference>
<dbReference type="SUPFAM" id="SSF54106">
    <property type="entry name" value="LysM domain"/>
    <property type="match status" value="2"/>
</dbReference>
<dbReference type="Proteomes" id="UP001152599">
    <property type="component" value="Unassembled WGS sequence"/>
</dbReference>